<evidence type="ECO:0000313" key="3">
    <source>
        <dbReference type="EMBL" id="KXX77764.1"/>
    </source>
</evidence>
<gene>
    <name evidence="3" type="ORF">MMYC01_206703</name>
    <name evidence="2" type="ORF">MMYC01_208019</name>
</gene>
<dbReference type="PANTHER" id="PTHR42791">
    <property type="entry name" value="GNAT FAMILY ACETYLTRANSFERASE"/>
    <property type="match status" value="1"/>
</dbReference>
<dbReference type="GO" id="GO:0016747">
    <property type="term" value="F:acyltransferase activity, transferring groups other than amino-acyl groups"/>
    <property type="evidence" value="ECO:0007669"/>
    <property type="project" value="InterPro"/>
</dbReference>
<dbReference type="VEuPathDB" id="FungiDB:MMYC01_206703"/>
<name>A0A175W422_9PEZI</name>
<keyword evidence="4" id="KW-1185">Reference proteome</keyword>
<dbReference type="InterPro" id="IPR052523">
    <property type="entry name" value="Trichothecene_AcTrans"/>
</dbReference>
<proteinExistence type="predicted"/>
<evidence type="ECO:0000313" key="4">
    <source>
        <dbReference type="Proteomes" id="UP000078237"/>
    </source>
</evidence>
<dbReference type="Proteomes" id="UP000078237">
    <property type="component" value="Unassembled WGS sequence"/>
</dbReference>
<reference evidence="3 4" key="3">
    <citation type="submission" date="2016-01" db="EMBL/GenBank/DDBJ databases">
        <title>Madurella mycetomatis genome sequencing.</title>
        <authorList>
            <person name="Van De Sande W."/>
        </authorList>
    </citation>
    <scope>NUCLEOTIDE SEQUENCE [LARGE SCALE GENOMIC DNA]</scope>
    <source>
        <strain evidence="3">Mm55</strain>
        <strain evidence="4">mm55</strain>
    </source>
</reference>
<protein>
    <submittedName>
        <fullName evidence="3">Putative increased recombination centers protein 11</fullName>
    </submittedName>
</protein>
<dbReference type="OrthoDB" id="544277at2759"/>
<dbReference type="VEuPathDB" id="FungiDB:MMYC01_208019"/>
<dbReference type="Gene3D" id="3.40.630.30">
    <property type="match status" value="1"/>
</dbReference>
<feature type="domain" description="N-acetyltransferase" evidence="1">
    <location>
        <begin position="117"/>
        <end position="188"/>
    </location>
</feature>
<comment type="caution">
    <text evidence="3">The sequence shown here is derived from an EMBL/GenBank/DDBJ whole genome shotgun (WGS) entry which is preliminary data.</text>
</comment>
<dbReference type="Pfam" id="PF00583">
    <property type="entry name" value="Acetyltransf_1"/>
    <property type="match status" value="1"/>
</dbReference>
<dbReference type="AlphaFoldDB" id="A0A175W422"/>
<reference evidence="4" key="2">
    <citation type="submission" date="2015-06" db="EMBL/GenBank/DDBJ databases">
        <authorList>
            <person name="van de Sande W.W.J."/>
        </authorList>
    </citation>
    <scope>NUCLEOTIDE SEQUENCE [LARGE SCALE GENOMIC DNA]</scope>
    <source>
        <strain evidence="4">mm55</strain>
    </source>
</reference>
<reference evidence="3" key="1">
    <citation type="submission" date="2015-06" db="EMBL/GenBank/DDBJ databases">
        <authorList>
            <person name="Hoefler B.C."/>
            <person name="Straight P.D."/>
        </authorList>
    </citation>
    <scope>NUCLEOTIDE SEQUENCE [LARGE SCALE GENOMIC DNA]</scope>
    <source>
        <strain evidence="3">Mm55</strain>
    </source>
</reference>
<dbReference type="STRING" id="100816.A0A175W422"/>
<dbReference type="InterPro" id="IPR016181">
    <property type="entry name" value="Acyl_CoA_acyltransferase"/>
</dbReference>
<dbReference type="CDD" id="cd04301">
    <property type="entry name" value="NAT_SF"/>
    <property type="match status" value="1"/>
</dbReference>
<organism evidence="3 4">
    <name type="scientific">Madurella mycetomatis</name>
    <dbReference type="NCBI Taxonomy" id="100816"/>
    <lineage>
        <taxon>Eukaryota</taxon>
        <taxon>Fungi</taxon>
        <taxon>Dikarya</taxon>
        <taxon>Ascomycota</taxon>
        <taxon>Pezizomycotina</taxon>
        <taxon>Sordariomycetes</taxon>
        <taxon>Sordariomycetidae</taxon>
        <taxon>Sordariales</taxon>
        <taxon>Sordariales incertae sedis</taxon>
        <taxon>Madurella</taxon>
    </lineage>
</organism>
<dbReference type="EMBL" id="LCTW02000147">
    <property type="protein sequence ID" value="KXX77764.1"/>
    <property type="molecule type" value="Genomic_DNA"/>
</dbReference>
<evidence type="ECO:0000259" key="1">
    <source>
        <dbReference type="Pfam" id="PF00583"/>
    </source>
</evidence>
<evidence type="ECO:0000313" key="2">
    <source>
        <dbReference type="EMBL" id="KXX74865.1"/>
    </source>
</evidence>
<sequence>MASQDGNQRQITCKGKEYLDRTAKVLTEAFVGDPVFTWLLQDYSLTEQEPVLYKFIHALLTAGALNNAMFAEIDNFGCCCVLMPPGKRVDNPWTMIPAGIIPALFSIGFGGFRYSNVTHDMHAKVFTKAEQKKHWYLFIMGTSLSRRRQGLASELLVYAQNQARNDGRPIWLEATTGVSRDLYLKHGFTTVSEVILGKGKVGSDGLPRKGGEGVTIWLMFWRP</sequence>
<dbReference type="SUPFAM" id="SSF55729">
    <property type="entry name" value="Acyl-CoA N-acyltransferases (Nat)"/>
    <property type="match status" value="1"/>
</dbReference>
<dbReference type="EMBL" id="LCTW02000314">
    <property type="protein sequence ID" value="KXX74865.1"/>
    <property type="molecule type" value="Genomic_DNA"/>
</dbReference>
<dbReference type="InterPro" id="IPR000182">
    <property type="entry name" value="GNAT_dom"/>
</dbReference>
<dbReference type="PANTHER" id="PTHR42791:SF1">
    <property type="entry name" value="N-ACETYLTRANSFERASE DOMAIN-CONTAINING PROTEIN"/>
    <property type="match status" value="1"/>
</dbReference>
<accession>A0A175W422</accession>